<dbReference type="Pfam" id="PF02133">
    <property type="entry name" value="Transp_cyt_pur"/>
    <property type="match status" value="1"/>
</dbReference>
<dbReference type="EMBL" id="LNQE01001918">
    <property type="protein sequence ID" value="KUG02497.1"/>
    <property type="molecule type" value="Genomic_DNA"/>
</dbReference>
<comment type="similarity">
    <text evidence="2">Belongs to the purine-cytosine permease (2.A.39) family.</text>
</comment>
<dbReference type="PANTHER" id="PTHR30569:SF0">
    <property type="entry name" value="CYTOSINE PERMEASE"/>
    <property type="match status" value="1"/>
</dbReference>
<name>A0A0W8E228_9ZZZZ</name>
<protein>
    <submittedName>
        <fullName evidence="7">Cytosine permease</fullName>
    </submittedName>
</protein>
<feature type="transmembrane region" description="Helical" evidence="6">
    <location>
        <begin position="96"/>
        <end position="116"/>
    </location>
</feature>
<reference evidence="7" key="1">
    <citation type="journal article" date="2015" name="Proc. Natl. Acad. Sci. U.S.A.">
        <title>Networks of energetic and metabolic interactions define dynamics in microbial communities.</title>
        <authorList>
            <person name="Embree M."/>
            <person name="Liu J.K."/>
            <person name="Al-Bassam M.M."/>
            <person name="Zengler K."/>
        </authorList>
    </citation>
    <scope>NUCLEOTIDE SEQUENCE</scope>
</reference>
<comment type="subcellular location">
    <subcellularLocation>
        <location evidence="1">Membrane</location>
        <topology evidence="1">Multi-pass membrane protein</topology>
    </subcellularLocation>
</comment>
<evidence type="ECO:0000256" key="3">
    <source>
        <dbReference type="ARBA" id="ARBA00022692"/>
    </source>
</evidence>
<evidence type="ECO:0000256" key="1">
    <source>
        <dbReference type="ARBA" id="ARBA00004141"/>
    </source>
</evidence>
<dbReference type="GO" id="GO:0005886">
    <property type="term" value="C:plasma membrane"/>
    <property type="evidence" value="ECO:0007669"/>
    <property type="project" value="TreeGrafter"/>
</dbReference>
<proteinExistence type="inferred from homology"/>
<feature type="transmembrane region" description="Helical" evidence="6">
    <location>
        <begin position="200"/>
        <end position="219"/>
    </location>
</feature>
<dbReference type="AlphaFoldDB" id="A0A0W8E228"/>
<dbReference type="InterPro" id="IPR001248">
    <property type="entry name" value="Pur-cyt_permease"/>
</dbReference>
<feature type="transmembrane region" description="Helical" evidence="6">
    <location>
        <begin position="231"/>
        <end position="251"/>
    </location>
</feature>
<dbReference type="GO" id="GO:0015209">
    <property type="term" value="F:cytosine transmembrane transporter activity"/>
    <property type="evidence" value="ECO:0007669"/>
    <property type="project" value="InterPro"/>
</dbReference>
<gene>
    <name evidence="7" type="ORF">ASZ90_020129</name>
</gene>
<feature type="transmembrane region" description="Helical" evidence="6">
    <location>
        <begin position="334"/>
        <end position="353"/>
    </location>
</feature>
<accession>A0A0W8E228</accession>
<dbReference type="PANTHER" id="PTHR30569">
    <property type="entry name" value="CYTOSINE TRANSPORTER CODB"/>
    <property type="match status" value="1"/>
</dbReference>
<evidence type="ECO:0000256" key="2">
    <source>
        <dbReference type="ARBA" id="ARBA00008974"/>
    </source>
</evidence>
<keyword evidence="3 6" id="KW-0812">Transmembrane</keyword>
<feature type="transmembrane region" description="Helical" evidence="6">
    <location>
        <begin position="271"/>
        <end position="290"/>
    </location>
</feature>
<dbReference type="Gene3D" id="1.10.4160.10">
    <property type="entry name" value="Hydantoin permease"/>
    <property type="match status" value="1"/>
</dbReference>
<feature type="transmembrane region" description="Helical" evidence="6">
    <location>
        <begin position="362"/>
        <end position="379"/>
    </location>
</feature>
<feature type="transmembrane region" description="Helical" evidence="6">
    <location>
        <begin position="310"/>
        <end position="328"/>
    </location>
</feature>
<sequence>MYIESHGLDAVPPGEQSSTGTDLFMIWAGASFCFPAFIIGALLVPAFSWIEAVFIILAGNFIIGLLIVWGGYFGIRTGLPAVVLGRQVFGDKAGQWVPTLGILLSMLGWSAVITAMTGTALDAMIENFTGFSSPLLFIVLVGVLNASTAVTGYRNIRRLSWMTVPAMVIVCILIGVKIMTMPDLDSSIHYSPDRVMSYGAGFNIIIGGSIAGALVASDFSRYTSSIRQNWWGALSGTFLVSFLLGVLGMMAQAVTGQWNPLLMVQETGMGTILFIFMLIANWTSSDNLLYSSGLALSNLLPGLGRTRNTLICAALAAIMAVAGITSYLPGWLELLSILLGPLLGVILSEFFLVKVKTACQPLNIRALIALVIGVGAAVVTPASYIPSLSGLAVSALVYFTLFQFPSRN</sequence>
<feature type="transmembrane region" description="Helical" evidence="6">
    <location>
        <begin position="159"/>
        <end position="180"/>
    </location>
</feature>
<comment type="caution">
    <text evidence="7">The sequence shown here is derived from an EMBL/GenBank/DDBJ whole genome shotgun (WGS) entry which is preliminary data.</text>
</comment>
<evidence type="ECO:0000256" key="5">
    <source>
        <dbReference type="ARBA" id="ARBA00023136"/>
    </source>
</evidence>
<keyword evidence="5 6" id="KW-0472">Membrane</keyword>
<feature type="transmembrane region" description="Helical" evidence="6">
    <location>
        <begin position="128"/>
        <end position="147"/>
    </location>
</feature>
<dbReference type="InterPro" id="IPR030191">
    <property type="entry name" value="CodB"/>
</dbReference>
<feature type="transmembrane region" description="Helical" evidence="6">
    <location>
        <begin position="24"/>
        <end position="47"/>
    </location>
</feature>
<organism evidence="7">
    <name type="scientific">hydrocarbon metagenome</name>
    <dbReference type="NCBI Taxonomy" id="938273"/>
    <lineage>
        <taxon>unclassified sequences</taxon>
        <taxon>metagenomes</taxon>
        <taxon>ecological metagenomes</taxon>
    </lineage>
</organism>
<evidence type="ECO:0000256" key="6">
    <source>
        <dbReference type="SAM" id="Phobius"/>
    </source>
</evidence>
<evidence type="ECO:0000313" key="7">
    <source>
        <dbReference type="EMBL" id="KUG02497.1"/>
    </source>
</evidence>
<evidence type="ECO:0000256" key="4">
    <source>
        <dbReference type="ARBA" id="ARBA00022989"/>
    </source>
</evidence>
<feature type="transmembrane region" description="Helical" evidence="6">
    <location>
        <begin position="53"/>
        <end position="75"/>
    </location>
</feature>
<keyword evidence="4 6" id="KW-1133">Transmembrane helix</keyword>